<gene>
    <name evidence="4" type="ordered locus">Dret_0869</name>
</gene>
<dbReference type="Gene3D" id="3.40.50.2300">
    <property type="match status" value="1"/>
</dbReference>
<proteinExistence type="predicted"/>
<dbReference type="eggNOG" id="COG0745">
    <property type="taxonomic scope" value="Bacteria"/>
</dbReference>
<feature type="domain" description="Response regulatory" evidence="3">
    <location>
        <begin position="4"/>
        <end position="116"/>
    </location>
</feature>
<accession>C8X163</accession>
<dbReference type="InterPro" id="IPR011006">
    <property type="entry name" value="CheY-like_superfamily"/>
</dbReference>
<dbReference type="OrthoDB" id="5295285at2"/>
<evidence type="ECO:0000256" key="1">
    <source>
        <dbReference type="ARBA" id="ARBA00022553"/>
    </source>
</evidence>
<dbReference type="PROSITE" id="PS50110">
    <property type="entry name" value="RESPONSE_REGULATORY"/>
    <property type="match status" value="1"/>
</dbReference>
<dbReference type="RefSeq" id="WP_015751318.1">
    <property type="nucleotide sequence ID" value="NC_013223.1"/>
</dbReference>
<dbReference type="Proteomes" id="UP000001052">
    <property type="component" value="Chromosome"/>
</dbReference>
<reference evidence="4 5" key="2">
    <citation type="journal article" date="2010" name="Stand. Genomic Sci.">
        <title>Complete genome sequence of Desulfohalobium retbaense type strain (HR(100)).</title>
        <authorList>
            <person name="Spring S."/>
            <person name="Nolan M."/>
            <person name="Lapidus A."/>
            <person name="Glavina Del Rio T."/>
            <person name="Copeland A."/>
            <person name="Tice H."/>
            <person name="Cheng J.F."/>
            <person name="Lucas S."/>
            <person name="Land M."/>
            <person name="Chen F."/>
            <person name="Bruce D."/>
            <person name="Goodwin L."/>
            <person name="Pitluck S."/>
            <person name="Ivanova N."/>
            <person name="Mavromatis K."/>
            <person name="Mikhailova N."/>
            <person name="Pati A."/>
            <person name="Chen A."/>
            <person name="Palaniappan K."/>
            <person name="Hauser L."/>
            <person name="Chang Y.J."/>
            <person name="Jeffries C.D."/>
            <person name="Munk C."/>
            <person name="Kiss H."/>
            <person name="Chain P."/>
            <person name="Han C."/>
            <person name="Brettin T."/>
            <person name="Detter J.C."/>
            <person name="Schuler E."/>
            <person name="Goker M."/>
            <person name="Rohde M."/>
            <person name="Bristow J."/>
            <person name="Eisen J.A."/>
            <person name="Markowitz V."/>
            <person name="Hugenholtz P."/>
            <person name="Kyrpides N.C."/>
            <person name="Klenk H.P."/>
        </authorList>
    </citation>
    <scope>NUCLEOTIDE SEQUENCE [LARGE SCALE GENOMIC DNA]</scope>
    <source>
        <strain evidence="4 5">DSM 5692</strain>
    </source>
</reference>
<dbReference type="InterPro" id="IPR001789">
    <property type="entry name" value="Sig_transdc_resp-reg_receiver"/>
</dbReference>
<dbReference type="STRING" id="485915.Dret_0869"/>
<evidence type="ECO:0000313" key="5">
    <source>
        <dbReference type="Proteomes" id="UP000001052"/>
    </source>
</evidence>
<name>C8X163_DESRD</name>
<evidence type="ECO:0000259" key="3">
    <source>
        <dbReference type="PROSITE" id="PS50110"/>
    </source>
</evidence>
<dbReference type="Pfam" id="PF00072">
    <property type="entry name" value="Response_reg"/>
    <property type="match status" value="1"/>
</dbReference>
<organism evidence="4 5">
    <name type="scientific">Desulfohalobium retbaense (strain ATCC 49708 / DSM 5692 / JCM 16813 / HR100)</name>
    <dbReference type="NCBI Taxonomy" id="485915"/>
    <lineage>
        <taxon>Bacteria</taxon>
        <taxon>Pseudomonadati</taxon>
        <taxon>Thermodesulfobacteriota</taxon>
        <taxon>Desulfovibrionia</taxon>
        <taxon>Desulfovibrionales</taxon>
        <taxon>Desulfohalobiaceae</taxon>
        <taxon>Desulfohalobium</taxon>
    </lineage>
</organism>
<dbReference type="NCBIfam" id="NF045717">
    <property type="entry name" value="DVU0259_DivK"/>
    <property type="match status" value="1"/>
</dbReference>
<dbReference type="InterPro" id="IPR054815">
    <property type="entry name" value="DVU0259-like"/>
</dbReference>
<keyword evidence="1 2" id="KW-0597">Phosphoprotein</keyword>
<dbReference type="PANTHER" id="PTHR44591:SF3">
    <property type="entry name" value="RESPONSE REGULATORY DOMAIN-CONTAINING PROTEIN"/>
    <property type="match status" value="1"/>
</dbReference>
<dbReference type="InterPro" id="IPR050595">
    <property type="entry name" value="Bact_response_regulator"/>
</dbReference>
<evidence type="ECO:0000313" key="4">
    <source>
        <dbReference type="EMBL" id="ACV68160.1"/>
    </source>
</evidence>
<dbReference type="SMART" id="SM00448">
    <property type="entry name" value="REC"/>
    <property type="match status" value="1"/>
</dbReference>
<sequence length="119" mass="13478">MAYKIMVIDDDPDIVDYLVSIFEDNDYETCKAYDGHDALEIARSERPDLITLDLEMPKEWGPRFYRHMSKDPVLQNTPVLVISGLSGIHLAIKKAVATINKPFDPDKVLDIVRTTLSEG</sequence>
<evidence type="ECO:0000256" key="2">
    <source>
        <dbReference type="PROSITE-ProRule" id="PRU00169"/>
    </source>
</evidence>
<dbReference type="KEGG" id="drt:Dret_0869"/>
<dbReference type="GO" id="GO:0000160">
    <property type="term" value="P:phosphorelay signal transduction system"/>
    <property type="evidence" value="ECO:0007669"/>
    <property type="project" value="InterPro"/>
</dbReference>
<dbReference type="PANTHER" id="PTHR44591">
    <property type="entry name" value="STRESS RESPONSE REGULATOR PROTEIN 1"/>
    <property type="match status" value="1"/>
</dbReference>
<feature type="modified residue" description="4-aspartylphosphate" evidence="2">
    <location>
        <position position="53"/>
    </location>
</feature>
<dbReference type="AlphaFoldDB" id="C8X163"/>
<dbReference type="EMBL" id="CP001734">
    <property type="protein sequence ID" value="ACV68160.1"/>
    <property type="molecule type" value="Genomic_DNA"/>
</dbReference>
<reference evidence="5" key="1">
    <citation type="submission" date="2009-09" db="EMBL/GenBank/DDBJ databases">
        <title>The complete chromosome of Desulfohalobium retbaense DSM 5692.</title>
        <authorList>
            <consortium name="US DOE Joint Genome Institute (JGI-PGF)"/>
            <person name="Lucas S."/>
            <person name="Copeland A."/>
            <person name="Lapidus A."/>
            <person name="Glavina del Rio T."/>
            <person name="Dalin E."/>
            <person name="Tice H."/>
            <person name="Bruce D."/>
            <person name="Goodwin L."/>
            <person name="Pitluck S."/>
            <person name="Kyrpides N."/>
            <person name="Mavromatis K."/>
            <person name="Ivanova N."/>
            <person name="Mikhailova N."/>
            <person name="Munk A.C."/>
            <person name="Brettin T."/>
            <person name="Detter J.C."/>
            <person name="Han C."/>
            <person name="Tapia R."/>
            <person name="Larimer F."/>
            <person name="Land M."/>
            <person name="Hauser L."/>
            <person name="Markowitz V."/>
            <person name="Cheng J.-F."/>
            <person name="Hugenholtz P."/>
            <person name="Woyke T."/>
            <person name="Wu D."/>
            <person name="Spring S."/>
            <person name="Klenk H.-P."/>
            <person name="Eisen J.A."/>
        </authorList>
    </citation>
    <scope>NUCLEOTIDE SEQUENCE [LARGE SCALE GENOMIC DNA]</scope>
    <source>
        <strain evidence="5">DSM 5692</strain>
    </source>
</reference>
<dbReference type="SUPFAM" id="SSF52172">
    <property type="entry name" value="CheY-like"/>
    <property type="match status" value="1"/>
</dbReference>
<protein>
    <submittedName>
        <fullName evidence="4">Response regulator receiver protein</fullName>
    </submittedName>
</protein>
<dbReference type="HOGENOM" id="CLU_000445_69_17_7"/>
<keyword evidence="5" id="KW-1185">Reference proteome</keyword>